<dbReference type="OrthoDB" id="417891at2759"/>
<keyword evidence="3" id="KW-0472">Membrane</keyword>
<dbReference type="PROSITE" id="PS00061">
    <property type="entry name" value="ADH_SHORT"/>
    <property type="match status" value="1"/>
</dbReference>
<evidence type="ECO:0000259" key="4">
    <source>
        <dbReference type="Pfam" id="PF02931"/>
    </source>
</evidence>
<dbReference type="GO" id="GO:0005230">
    <property type="term" value="F:extracellular ligand-gated monoatomic ion channel activity"/>
    <property type="evidence" value="ECO:0007669"/>
    <property type="project" value="InterPro"/>
</dbReference>
<proteinExistence type="predicted"/>
<dbReference type="SUPFAM" id="SSF90112">
    <property type="entry name" value="Neurotransmitter-gated ion-channel transmembrane pore"/>
    <property type="match status" value="1"/>
</dbReference>
<dbReference type="SUPFAM" id="SSF51735">
    <property type="entry name" value="NAD(P)-binding Rossmann-fold domains"/>
    <property type="match status" value="1"/>
</dbReference>
<dbReference type="GO" id="GO:0016491">
    <property type="term" value="F:oxidoreductase activity"/>
    <property type="evidence" value="ECO:0007669"/>
    <property type="project" value="UniProtKB-KW"/>
</dbReference>
<organism evidence="6 7">
    <name type="scientific">Mytilus edulis</name>
    <name type="common">Blue mussel</name>
    <dbReference type="NCBI Taxonomy" id="6550"/>
    <lineage>
        <taxon>Eukaryota</taxon>
        <taxon>Metazoa</taxon>
        <taxon>Spiralia</taxon>
        <taxon>Lophotrochozoa</taxon>
        <taxon>Mollusca</taxon>
        <taxon>Bivalvia</taxon>
        <taxon>Autobranchia</taxon>
        <taxon>Pteriomorphia</taxon>
        <taxon>Mytilida</taxon>
        <taxon>Mytiloidea</taxon>
        <taxon>Mytilidae</taxon>
        <taxon>Mytilinae</taxon>
        <taxon>Mytilus</taxon>
    </lineage>
</organism>
<keyword evidence="3" id="KW-0812">Transmembrane</keyword>
<protein>
    <submittedName>
        <fullName evidence="6">3-oxoacyl-[acyl-carrier-protein] reductase FabG</fullName>
    </submittedName>
</protein>
<dbReference type="InterPro" id="IPR006202">
    <property type="entry name" value="Neur_chan_lig-bd"/>
</dbReference>
<dbReference type="CDD" id="cd18989">
    <property type="entry name" value="LGIC_ECD_cation"/>
    <property type="match status" value="1"/>
</dbReference>
<dbReference type="Pfam" id="PF02932">
    <property type="entry name" value="Neur_chan_memb"/>
    <property type="match status" value="1"/>
</dbReference>
<dbReference type="PANTHER" id="PTHR43975:SF2">
    <property type="entry name" value="EG:BACR7A4.14 PROTEIN-RELATED"/>
    <property type="match status" value="1"/>
</dbReference>
<dbReference type="Pfam" id="PF02931">
    <property type="entry name" value="Neur_chan_LBD"/>
    <property type="match status" value="1"/>
</dbReference>
<dbReference type="Pfam" id="PF13561">
    <property type="entry name" value="adh_short_C2"/>
    <property type="match status" value="1"/>
</dbReference>
<feature type="transmembrane region" description="Helical" evidence="3">
    <location>
        <begin position="268"/>
        <end position="293"/>
    </location>
</feature>
<dbReference type="FunFam" id="3.40.50.720:FF:000084">
    <property type="entry name" value="Short-chain dehydrogenase reductase"/>
    <property type="match status" value="1"/>
</dbReference>
<feature type="transmembrane region" description="Helical" evidence="3">
    <location>
        <begin position="235"/>
        <end position="256"/>
    </location>
</feature>
<dbReference type="Gene3D" id="1.20.58.390">
    <property type="entry name" value="Neurotransmitter-gated ion-channel transmembrane domain"/>
    <property type="match status" value="1"/>
</dbReference>
<feature type="transmembrane region" description="Helical" evidence="3">
    <location>
        <begin position="204"/>
        <end position="229"/>
    </location>
</feature>
<dbReference type="Proteomes" id="UP000683360">
    <property type="component" value="Unassembled WGS sequence"/>
</dbReference>
<accession>A0A8S3TRG8</accession>
<evidence type="ECO:0000313" key="7">
    <source>
        <dbReference type="Proteomes" id="UP000683360"/>
    </source>
</evidence>
<dbReference type="InterPro" id="IPR006029">
    <property type="entry name" value="Neurotrans-gated_channel_TM"/>
</dbReference>
<dbReference type="InterPro" id="IPR036291">
    <property type="entry name" value="NAD(P)-bd_dom_sf"/>
</dbReference>
<dbReference type="PANTHER" id="PTHR43975">
    <property type="entry name" value="ZGC:101858"/>
    <property type="match status" value="1"/>
</dbReference>
<dbReference type="InterPro" id="IPR002347">
    <property type="entry name" value="SDR_fam"/>
</dbReference>
<dbReference type="Gene3D" id="2.70.170.10">
    <property type="entry name" value="Neurotransmitter-gated ion-channel ligand-binding domain"/>
    <property type="match status" value="1"/>
</dbReference>
<name>A0A8S3TRG8_MYTED</name>
<dbReference type="GO" id="GO:0016020">
    <property type="term" value="C:membrane"/>
    <property type="evidence" value="ECO:0007669"/>
    <property type="project" value="UniProtKB-SubCell"/>
</dbReference>
<sequence length="783" mass="88044">MRELYNNLTGDHNRYLRPTDDQSLATTIATSFHIVTLQEINEVKGTVSITGYFDLKWKDVSLQWNPYTYGNITSIVLPLDLVWTPPILAANSGEKIKYIRMKGSSVRIEHTGTVIWTPGSRFVFTCSINSVNFPFDQHECMLEIVAWGYSNSEIVFNSTFDKVMTSFYSSNSEWELTKTKALNRYLQDGVPEIVFILHFKRRPVFYVFNLILPASLMALLNTLVFILPQESGERISFSITLLLSGIVFLTITQNLLPAIALPSLANVCVFLIGNMIISGFVIFSVIISSWLYYKRDQYIPVWVEKFGLFMRINNELVMDEFEDEDIDVPVLRLYPLPDEDGKKFTGKKNKYVRNVVTPTIAFGRTQSFLSDSSRSHTPDRLVFPGQNRPKSAGCMLRELKTPTIGRQRNSMRPDPEPEEVRYLPDAPKKVSRDELETIVSRLQRQTNSGRARTALTRRINQKRQEQSKNLRVDYLAFDPYRFRGLRRVTKDEMDSIVSRLSTFPNDRKPAESERYSIAKENHEKLGVLNSYRWKGIRASSGIGESTALLFAESKAKVVLAARNVENLEKVASLCKTKGLSDSDVLVIQCDVTSEDNLKTLVDETVKKFGRIDVLINNAGKGTPGNVMVTPEATLDDIMNVNFKSIYNLSRLCVPHLIKTQGSIVNVSSIGGQRAGPNLSAYCISKAALDMFTRLLALELAPQKVRVNSVNPGFILTPFAKNAGWTSAMATDYLERLKVLQPLGGAGKPEDVAKAIRFLASDEASFTTGHLLFVDSGRHCGLPV</sequence>
<evidence type="ECO:0000256" key="2">
    <source>
        <dbReference type="ARBA" id="ARBA00023002"/>
    </source>
</evidence>
<dbReference type="PRINTS" id="PR00080">
    <property type="entry name" value="SDRFAMILY"/>
</dbReference>
<dbReference type="InterPro" id="IPR020904">
    <property type="entry name" value="Sc_DH/Rdtase_CS"/>
</dbReference>
<keyword evidence="3" id="KW-1133">Transmembrane helix</keyword>
<dbReference type="EMBL" id="CAJPWZ010002228">
    <property type="protein sequence ID" value="CAG2234253.1"/>
    <property type="molecule type" value="Genomic_DNA"/>
</dbReference>
<keyword evidence="2" id="KW-0560">Oxidoreductase</keyword>
<dbReference type="SUPFAM" id="SSF63712">
    <property type="entry name" value="Nicotinic receptor ligand binding domain-like"/>
    <property type="match status" value="1"/>
</dbReference>
<dbReference type="AlphaFoldDB" id="A0A8S3TRG8"/>
<comment type="caution">
    <text evidence="6">The sequence shown here is derived from an EMBL/GenBank/DDBJ whole genome shotgun (WGS) entry which is preliminary data.</text>
</comment>
<dbReference type="Gene3D" id="3.40.50.720">
    <property type="entry name" value="NAD(P)-binding Rossmann-like Domain"/>
    <property type="match status" value="1"/>
</dbReference>
<dbReference type="InterPro" id="IPR036734">
    <property type="entry name" value="Neur_chan_lig-bd_sf"/>
</dbReference>
<dbReference type="FunFam" id="2.70.170.10:FF:000028">
    <property type="entry name" value="AcetylCholine Receptor"/>
    <property type="match status" value="1"/>
</dbReference>
<dbReference type="CDD" id="cd19051">
    <property type="entry name" value="LGIC_TM_cation"/>
    <property type="match status" value="1"/>
</dbReference>
<evidence type="ECO:0000313" key="6">
    <source>
        <dbReference type="EMBL" id="CAG2234253.1"/>
    </source>
</evidence>
<evidence type="ECO:0000256" key="3">
    <source>
        <dbReference type="SAM" id="Phobius"/>
    </source>
</evidence>
<gene>
    <name evidence="6" type="ORF">MEDL_46895</name>
</gene>
<dbReference type="InterPro" id="IPR038050">
    <property type="entry name" value="Neuro_actylchol_rec"/>
</dbReference>
<evidence type="ECO:0000256" key="1">
    <source>
        <dbReference type="ARBA" id="ARBA00004141"/>
    </source>
</evidence>
<evidence type="ECO:0000259" key="5">
    <source>
        <dbReference type="Pfam" id="PF02932"/>
    </source>
</evidence>
<comment type="subcellular location">
    <subcellularLocation>
        <location evidence="1">Membrane</location>
        <topology evidence="1">Multi-pass membrane protein</topology>
    </subcellularLocation>
</comment>
<feature type="domain" description="Neurotransmitter-gated ion-channel ligand-binding" evidence="4">
    <location>
        <begin position="3"/>
        <end position="203"/>
    </location>
</feature>
<dbReference type="PRINTS" id="PR00081">
    <property type="entry name" value="GDHRDH"/>
</dbReference>
<reference evidence="6" key="1">
    <citation type="submission" date="2021-03" db="EMBL/GenBank/DDBJ databases">
        <authorList>
            <person name="Bekaert M."/>
        </authorList>
    </citation>
    <scope>NUCLEOTIDE SEQUENCE</scope>
</reference>
<dbReference type="InterPro" id="IPR036719">
    <property type="entry name" value="Neuro-gated_channel_TM_sf"/>
</dbReference>
<feature type="domain" description="Neurotransmitter-gated ion-channel transmembrane" evidence="5">
    <location>
        <begin position="210"/>
        <end position="308"/>
    </location>
</feature>
<keyword evidence="7" id="KW-1185">Reference proteome</keyword>